<evidence type="ECO:0000313" key="1">
    <source>
        <dbReference type="EMBL" id="KAK7315278.1"/>
    </source>
</evidence>
<dbReference type="AlphaFoldDB" id="A0AAN9KEY0"/>
<gene>
    <name evidence="1" type="ORF">VNO77_33817</name>
</gene>
<reference evidence="1 2" key="1">
    <citation type="submission" date="2024-01" db="EMBL/GenBank/DDBJ databases">
        <title>The genomes of 5 underutilized Papilionoideae crops provide insights into root nodulation and disease resistanc.</title>
        <authorList>
            <person name="Jiang F."/>
        </authorList>
    </citation>
    <scope>NUCLEOTIDE SEQUENCE [LARGE SCALE GENOMIC DNA]</scope>
    <source>
        <strain evidence="1">LVBAO_FW01</strain>
        <tissue evidence="1">Leaves</tissue>
    </source>
</reference>
<comment type="caution">
    <text evidence="1">The sequence shown here is derived from an EMBL/GenBank/DDBJ whole genome shotgun (WGS) entry which is preliminary data.</text>
</comment>
<accession>A0AAN9KEY0</accession>
<protein>
    <submittedName>
        <fullName evidence="1">Uncharacterized protein</fullName>
    </submittedName>
</protein>
<proteinExistence type="predicted"/>
<evidence type="ECO:0000313" key="2">
    <source>
        <dbReference type="Proteomes" id="UP001367508"/>
    </source>
</evidence>
<sequence>MERKLTMPWMRACGWSSKSHIIEVLIESCDVRVLILPNNDSVGPNHPPLDKVSDSNLIKGLEESNRFLETEQSKHNTLRLLSLSSTSSLAWLSASSSFLQRRKYGQQITLTFQEFCGNFSNSNSLSDNILLPELQPMDGILTPSLQYFFCIQQLLLTYPLFRCINEIHIEAASLSIILLCQQPTLFHIVFISIGATVTDSPAGHSYHFGAFNDELAWPQNLQAPYFEHCVCIFNIHRRKLNDHSIIITRGETSPVTASSSLLVVSFPSQDNVDSANHDDFFTVVLHQNKKPRGELMKLDATNIFQQ</sequence>
<keyword evidence="2" id="KW-1185">Reference proteome</keyword>
<dbReference type="EMBL" id="JAYMYQ010000008">
    <property type="protein sequence ID" value="KAK7315278.1"/>
    <property type="molecule type" value="Genomic_DNA"/>
</dbReference>
<organism evidence="1 2">
    <name type="scientific">Canavalia gladiata</name>
    <name type="common">Sword bean</name>
    <name type="synonym">Dolichos gladiatus</name>
    <dbReference type="NCBI Taxonomy" id="3824"/>
    <lineage>
        <taxon>Eukaryota</taxon>
        <taxon>Viridiplantae</taxon>
        <taxon>Streptophyta</taxon>
        <taxon>Embryophyta</taxon>
        <taxon>Tracheophyta</taxon>
        <taxon>Spermatophyta</taxon>
        <taxon>Magnoliopsida</taxon>
        <taxon>eudicotyledons</taxon>
        <taxon>Gunneridae</taxon>
        <taxon>Pentapetalae</taxon>
        <taxon>rosids</taxon>
        <taxon>fabids</taxon>
        <taxon>Fabales</taxon>
        <taxon>Fabaceae</taxon>
        <taxon>Papilionoideae</taxon>
        <taxon>50 kb inversion clade</taxon>
        <taxon>NPAAA clade</taxon>
        <taxon>indigoferoid/millettioid clade</taxon>
        <taxon>Phaseoleae</taxon>
        <taxon>Canavalia</taxon>
    </lineage>
</organism>
<name>A0AAN9KEY0_CANGL</name>
<dbReference type="Proteomes" id="UP001367508">
    <property type="component" value="Unassembled WGS sequence"/>
</dbReference>